<keyword evidence="3" id="KW-1185">Reference proteome</keyword>
<dbReference type="Proteomes" id="UP000749559">
    <property type="component" value="Unassembled WGS sequence"/>
</dbReference>
<reference evidence="2" key="1">
    <citation type="submission" date="2022-03" db="EMBL/GenBank/DDBJ databases">
        <authorList>
            <person name="Martin C."/>
        </authorList>
    </citation>
    <scope>NUCLEOTIDE SEQUENCE</scope>
</reference>
<evidence type="ECO:0000313" key="2">
    <source>
        <dbReference type="EMBL" id="CAH1772949.1"/>
    </source>
</evidence>
<protein>
    <submittedName>
        <fullName evidence="2">Uncharacterized protein</fullName>
    </submittedName>
</protein>
<organism evidence="2 3">
    <name type="scientific">Owenia fusiformis</name>
    <name type="common">Polychaete worm</name>
    <dbReference type="NCBI Taxonomy" id="6347"/>
    <lineage>
        <taxon>Eukaryota</taxon>
        <taxon>Metazoa</taxon>
        <taxon>Spiralia</taxon>
        <taxon>Lophotrochozoa</taxon>
        <taxon>Annelida</taxon>
        <taxon>Polychaeta</taxon>
        <taxon>Sedentaria</taxon>
        <taxon>Canalipalpata</taxon>
        <taxon>Sabellida</taxon>
        <taxon>Oweniida</taxon>
        <taxon>Oweniidae</taxon>
        <taxon>Owenia</taxon>
    </lineage>
</organism>
<sequence>MDKINKQIQNYHKAQTYAPNQQKTHTKNTIKVSSHNSRMPAPTYKGNFSNTSNGSYGGFHKEWRPTTLGQLPKSQKNKKHMKFIEDLPRVSDEYGFYAWEKVKQDNENKEFMSELERNKKNSRASGLLDEEKGWANTQKRKESFLPPINNNKRDSFKTNASFSVTTGPIDQSFRLPDIKHINIQLTLADDRQVTIRADPNKAHFT</sequence>
<feature type="compositionally biased region" description="Polar residues" evidence="1">
    <location>
        <begin position="1"/>
        <end position="37"/>
    </location>
</feature>
<gene>
    <name evidence="2" type="ORF">OFUS_LOCUS618</name>
</gene>
<dbReference type="EMBL" id="CAIIXF020000001">
    <property type="protein sequence ID" value="CAH1772949.1"/>
    <property type="molecule type" value="Genomic_DNA"/>
</dbReference>
<feature type="region of interest" description="Disordered" evidence="1">
    <location>
        <begin position="132"/>
        <end position="160"/>
    </location>
</feature>
<evidence type="ECO:0000256" key="1">
    <source>
        <dbReference type="SAM" id="MobiDB-lite"/>
    </source>
</evidence>
<feature type="region of interest" description="Disordered" evidence="1">
    <location>
        <begin position="1"/>
        <end position="47"/>
    </location>
</feature>
<evidence type="ECO:0000313" key="3">
    <source>
        <dbReference type="Proteomes" id="UP000749559"/>
    </source>
</evidence>
<accession>A0A8J1Y1H1</accession>
<dbReference type="AlphaFoldDB" id="A0A8J1Y1H1"/>
<comment type="caution">
    <text evidence="2">The sequence shown here is derived from an EMBL/GenBank/DDBJ whole genome shotgun (WGS) entry which is preliminary data.</text>
</comment>
<name>A0A8J1Y1H1_OWEFU</name>
<feature type="compositionally biased region" description="Basic and acidic residues" evidence="1">
    <location>
        <begin position="132"/>
        <end position="143"/>
    </location>
</feature>
<proteinExistence type="predicted"/>